<name>A0A1H3V695_9PSED</name>
<organism evidence="1 2">
    <name type="scientific">Pseudomonas salomonii</name>
    <dbReference type="NCBI Taxonomy" id="191391"/>
    <lineage>
        <taxon>Bacteria</taxon>
        <taxon>Pseudomonadati</taxon>
        <taxon>Pseudomonadota</taxon>
        <taxon>Gammaproteobacteria</taxon>
        <taxon>Pseudomonadales</taxon>
        <taxon>Pseudomonadaceae</taxon>
        <taxon>Pseudomonas</taxon>
    </lineage>
</organism>
<dbReference type="EMBL" id="FNOX01000031">
    <property type="protein sequence ID" value="SDZ69579.1"/>
    <property type="molecule type" value="Genomic_DNA"/>
</dbReference>
<dbReference type="GO" id="GO:0003824">
    <property type="term" value="F:catalytic activity"/>
    <property type="evidence" value="ECO:0007669"/>
    <property type="project" value="UniProtKB-ARBA"/>
</dbReference>
<proteinExistence type="predicted"/>
<feature type="non-terminal residue" evidence="1">
    <location>
        <position position="42"/>
    </location>
</feature>
<reference evidence="1 2" key="1">
    <citation type="submission" date="2016-10" db="EMBL/GenBank/DDBJ databases">
        <authorList>
            <person name="de Groot N.N."/>
        </authorList>
    </citation>
    <scope>NUCLEOTIDE SEQUENCE [LARGE SCALE GENOMIC DNA]</scope>
    <source>
        <strain evidence="1 2">ICMP 14252</strain>
    </source>
</reference>
<dbReference type="Proteomes" id="UP000182902">
    <property type="component" value="Unassembled WGS sequence"/>
</dbReference>
<gene>
    <name evidence="1" type="ORF">SAMN05216247_1311</name>
</gene>
<protein>
    <submittedName>
        <fullName evidence="1">Filamentous hemagglutinin</fullName>
    </submittedName>
</protein>
<dbReference type="Pfam" id="PF13332">
    <property type="entry name" value="Fil_haemagg_2"/>
    <property type="match status" value="1"/>
</dbReference>
<dbReference type="AlphaFoldDB" id="A0A1H3V695"/>
<accession>A0A1H3V695</accession>
<evidence type="ECO:0000313" key="1">
    <source>
        <dbReference type="EMBL" id="SDZ69579.1"/>
    </source>
</evidence>
<sequence>MASGKKVIANVGGDLNIESLQDTNTYKVDEKSLGIGISLCIP</sequence>
<dbReference type="InterPro" id="IPR025157">
    <property type="entry name" value="Hemagglutinin_rpt"/>
</dbReference>
<evidence type="ECO:0000313" key="2">
    <source>
        <dbReference type="Proteomes" id="UP000182902"/>
    </source>
</evidence>